<name>A0A366HVF3_9BACT</name>
<gene>
    <name evidence="2" type="ORF">DES53_1011065</name>
</gene>
<evidence type="ECO:0000313" key="2">
    <source>
        <dbReference type="EMBL" id="RBP48263.1"/>
    </source>
</evidence>
<protein>
    <recommendedName>
        <fullName evidence="4">Lipoprotein</fullName>
    </recommendedName>
</protein>
<keyword evidence="1" id="KW-0732">Signal</keyword>
<organism evidence="2 3">
    <name type="scientific">Roseimicrobium gellanilyticum</name>
    <dbReference type="NCBI Taxonomy" id="748857"/>
    <lineage>
        <taxon>Bacteria</taxon>
        <taxon>Pseudomonadati</taxon>
        <taxon>Verrucomicrobiota</taxon>
        <taxon>Verrucomicrobiia</taxon>
        <taxon>Verrucomicrobiales</taxon>
        <taxon>Verrucomicrobiaceae</taxon>
        <taxon>Roseimicrobium</taxon>
    </lineage>
</organism>
<proteinExistence type="predicted"/>
<dbReference type="Proteomes" id="UP000253426">
    <property type="component" value="Unassembled WGS sequence"/>
</dbReference>
<reference evidence="2 3" key="1">
    <citation type="submission" date="2018-06" db="EMBL/GenBank/DDBJ databases">
        <title>Genomic Encyclopedia of Type Strains, Phase IV (KMG-IV): sequencing the most valuable type-strain genomes for metagenomic binning, comparative biology and taxonomic classification.</title>
        <authorList>
            <person name="Goeker M."/>
        </authorList>
    </citation>
    <scope>NUCLEOTIDE SEQUENCE [LARGE SCALE GENOMIC DNA]</scope>
    <source>
        <strain evidence="2 3">DSM 25532</strain>
    </source>
</reference>
<evidence type="ECO:0000256" key="1">
    <source>
        <dbReference type="SAM" id="SignalP"/>
    </source>
</evidence>
<accession>A0A366HVF3</accession>
<dbReference type="PROSITE" id="PS51257">
    <property type="entry name" value="PROKAR_LIPOPROTEIN"/>
    <property type="match status" value="1"/>
</dbReference>
<feature type="signal peptide" evidence="1">
    <location>
        <begin position="1"/>
        <end position="28"/>
    </location>
</feature>
<feature type="chain" id="PRO_5016935519" description="Lipoprotein" evidence="1">
    <location>
        <begin position="29"/>
        <end position="185"/>
    </location>
</feature>
<sequence length="185" mass="21118">MMSLLLRARLLVPALAGLLLASCAGVHREPYVVQEPGYLTPAEYQQKARVIAPRIYRDYHPHTFAIVSTDKVYTRTTVRPADDEAPDAIPPYNRTVPTIEVAMERPEMPPVTCEGNCYEPRKCHSCGSCQCHPKIPRKAITFEFEPSGELIYTTHVTGPKTTKYRRDEFAWWPSSRRLHGTRYKD</sequence>
<comment type="caution">
    <text evidence="2">The sequence shown here is derived from an EMBL/GenBank/DDBJ whole genome shotgun (WGS) entry which is preliminary data.</text>
</comment>
<evidence type="ECO:0000313" key="3">
    <source>
        <dbReference type="Proteomes" id="UP000253426"/>
    </source>
</evidence>
<evidence type="ECO:0008006" key="4">
    <source>
        <dbReference type="Google" id="ProtNLM"/>
    </source>
</evidence>
<dbReference type="RefSeq" id="WP_113957129.1">
    <property type="nucleotide sequence ID" value="NZ_QNRR01000001.1"/>
</dbReference>
<dbReference type="AlphaFoldDB" id="A0A366HVF3"/>
<dbReference type="EMBL" id="QNRR01000001">
    <property type="protein sequence ID" value="RBP48263.1"/>
    <property type="molecule type" value="Genomic_DNA"/>
</dbReference>
<keyword evidence="3" id="KW-1185">Reference proteome</keyword>